<dbReference type="NCBIfam" id="TIGR00589">
    <property type="entry name" value="ogt"/>
    <property type="match status" value="1"/>
</dbReference>
<dbReference type="InterPro" id="IPR001497">
    <property type="entry name" value="MethylDNA_cys_MeTrfase_AS"/>
</dbReference>
<dbReference type="FunFam" id="1.10.10.10:FF:000214">
    <property type="entry name" value="Methylated-DNA--protein-cysteine methyltransferase"/>
    <property type="match status" value="1"/>
</dbReference>
<evidence type="ECO:0000256" key="10">
    <source>
        <dbReference type="ARBA" id="ARBA00023204"/>
    </source>
</evidence>
<evidence type="ECO:0000256" key="7">
    <source>
        <dbReference type="ARBA" id="ARBA00023015"/>
    </source>
</evidence>
<dbReference type="HAMAP" id="MF_00772">
    <property type="entry name" value="OGT"/>
    <property type="match status" value="1"/>
</dbReference>
<organism evidence="16 17">
    <name type="scientific">Hymenobacter metallicola</name>
    <dbReference type="NCBI Taxonomy" id="2563114"/>
    <lineage>
        <taxon>Bacteria</taxon>
        <taxon>Pseudomonadati</taxon>
        <taxon>Bacteroidota</taxon>
        <taxon>Cytophagia</taxon>
        <taxon>Cytophagales</taxon>
        <taxon>Hymenobacteraceae</taxon>
        <taxon>Hymenobacter</taxon>
    </lineage>
</organism>
<dbReference type="Pfam" id="PF12833">
    <property type="entry name" value="HTH_18"/>
    <property type="match status" value="1"/>
</dbReference>
<keyword evidence="4 12" id="KW-0489">Methyltransferase</keyword>
<comment type="cofactor">
    <cofactor evidence="14">
        <name>Zn(2+)</name>
        <dbReference type="ChEBI" id="CHEBI:29105"/>
    </cofactor>
    <text evidence="14">Binds 1 zinc ion per subunit.</text>
</comment>
<feature type="active site" description="Nucleophile; methyl group acceptor from either O6-methylguanine or O4-methylthymine" evidence="13">
    <location>
        <position position="319"/>
    </location>
</feature>
<dbReference type="PIRSF" id="PIRSF000409">
    <property type="entry name" value="Ada"/>
    <property type="match status" value="1"/>
</dbReference>
<dbReference type="InterPro" id="IPR008332">
    <property type="entry name" value="MethylG_MeTrfase_N"/>
</dbReference>
<dbReference type="CDD" id="cd06445">
    <property type="entry name" value="ATase"/>
    <property type="match status" value="1"/>
</dbReference>
<comment type="caution">
    <text evidence="16">The sequence shown here is derived from an EMBL/GenBank/DDBJ whole genome shotgun (WGS) entry which is preliminary data.</text>
</comment>
<protein>
    <recommendedName>
        <fullName evidence="12">Methylated-DNA--protein-cysteine methyltransferase</fullName>
        <ecNumber evidence="12">2.1.1.63</ecNumber>
    </recommendedName>
    <alternativeName>
        <fullName evidence="12">6-O-methylguanine-DNA methyltransferase</fullName>
        <shortName evidence="12">MGMT</shortName>
    </alternativeName>
    <alternativeName>
        <fullName evidence="12">O-6-methylguanine-DNA-alkyltransferase</fullName>
    </alternativeName>
</protein>
<sequence length="358" mass="39656">MLPEPEPTAAECYQALVAKDATYEGRFIAAVKTTGIFCRPTCSARKPKPENVEFFSTTKEALLHGYRPCKVCTPLEARDATPPPIHDLLQALAQQPALRISDQDLRNKGLEPATVRRWFLRQHGITFQAYQRLSRINQAFRKLQSGLSVTDTAFDSGYESLSGFQDSFKAVFGVAPSLSRQQQVIQLTRLETPLGTMLACATAEGICLLEFTDRRGLETELKDLARRLNATIVQGFNPHFEPLRTQLLEYFAGTRREFSLPLVTPGTEFQLAVWQELQTIPYGSTRSYGQQAAALLKPGAVRAVAAANGMNRVAIIIPCHRIIGADGCLTGYAGGLWRKQWLLSLEKPTTQGLLLENS</sequence>
<dbReference type="OrthoDB" id="9802228at2"/>
<dbReference type="RefSeq" id="WP_135392499.1">
    <property type="nucleotide sequence ID" value="NZ_SRMB01000001.1"/>
</dbReference>
<evidence type="ECO:0000256" key="5">
    <source>
        <dbReference type="ARBA" id="ARBA00022679"/>
    </source>
</evidence>
<dbReference type="Proteomes" id="UP000298471">
    <property type="component" value="Unassembled WGS sequence"/>
</dbReference>
<dbReference type="InterPro" id="IPR014048">
    <property type="entry name" value="MethylDNA_cys_MeTrfase_DNA-bd"/>
</dbReference>
<evidence type="ECO:0000256" key="3">
    <source>
        <dbReference type="ARBA" id="ARBA00022490"/>
    </source>
</evidence>
<dbReference type="EC" id="2.1.1.63" evidence="12"/>
<evidence type="ECO:0000256" key="2">
    <source>
        <dbReference type="ARBA" id="ARBA00008711"/>
    </source>
</evidence>
<feature type="binding site" evidence="14">
    <location>
        <position position="42"/>
    </location>
    <ligand>
        <name>Zn(2+)</name>
        <dbReference type="ChEBI" id="CHEBI:29105"/>
    </ligand>
</feature>
<gene>
    <name evidence="16" type="ORF">E5K02_04560</name>
</gene>
<evidence type="ECO:0000256" key="13">
    <source>
        <dbReference type="PIRSR" id="PIRSR000409-1"/>
    </source>
</evidence>
<dbReference type="PROSITE" id="PS01124">
    <property type="entry name" value="HTH_ARAC_FAMILY_2"/>
    <property type="match status" value="1"/>
</dbReference>
<keyword evidence="14" id="KW-0479">Metal-binding</keyword>
<evidence type="ECO:0000256" key="9">
    <source>
        <dbReference type="ARBA" id="ARBA00023163"/>
    </source>
</evidence>
<dbReference type="SUPFAM" id="SSF53155">
    <property type="entry name" value="Methylated DNA-protein cysteine methyltransferase domain"/>
    <property type="match status" value="1"/>
</dbReference>
<feature type="binding site" evidence="14">
    <location>
        <position position="69"/>
    </location>
    <ligand>
        <name>Zn(2+)</name>
        <dbReference type="ChEBI" id="CHEBI:29105"/>
    </ligand>
</feature>
<evidence type="ECO:0000259" key="15">
    <source>
        <dbReference type="PROSITE" id="PS01124"/>
    </source>
</evidence>
<keyword evidence="17" id="KW-1185">Reference proteome</keyword>
<dbReference type="PANTHER" id="PTHR10815">
    <property type="entry name" value="METHYLATED-DNA--PROTEIN-CYSTEINE METHYLTRANSFERASE"/>
    <property type="match status" value="1"/>
</dbReference>
<keyword evidence="9" id="KW-0804">Transcription</keyword>
<keyword evidence="3 12" id="KW-0963">Cytoplasm</keyword>
<comment type="miscellaneous">
    <text evidence="12">This enzyme catalyzes only one turnover and therefore is not strictly catalytic. According to one definition, an enzyme is a biocatalyst that acts repeatedly and over many reaction cycles.</text>
</comment>
<feature type="binding site" evidence="14">
    <location>
        <position position="72"/>
    </location>
    <ligand>
        <name>Zn(2+)</name>
        <dbReference type="ChEBI" id="CHEBI:29105"/>
    </ligand>
</feature>
<dbReference type="SUPFAM" id="SSF46689">
    <property type="entry name" value="Homeodomain-like"/>
    <property type="match status" value="1"/>
</dbReference>
<dbReference type="GO" id="GO:0003700">
    <property type="term" value="F:DNA-binding transcription factor activity"/>
    <property type="evidence" value="ECO:0007669"/>
    <property type="project" value="InterPro"/>
</dbReference>
<evidence type="ECO:0000313" key="16">
    <source>
        <dbReference type="EMBL" id="TGE28742.1"/>
    </source>
</evidence>
<keyword evidence="7" id="KW-0805">Transcription regulation</keyword>
<keyword evidence="6 12" id="KW-0227">DNA damage</keyword>
<dbReference type="EMBL" id="SRMB01000001">
    <property type="protein sequence ID" value="TGE28742.1"/>
    <property type="molecule type" value="Genomic_DNA"/>
</dbReference>
<dbReference type="Pfam" id="PF02870">
    <property type="entry name" value="Methyltransf_1N"/>
    <property type="match status" value="1"/>
</dbReference>
<dbReference type="SUPFAM" id="SSF57884">
    <property type="entry name" value="Ada DNA repair protein, N-terminal domain (N-Ada 10)"/>
    <property type="match status" value="1"/>
</dbReference>
<dbReference type="SUPFAM" id="SSF46767">
    <property type="entry name" value="Methylated DNA-protein cysteine methyltransferase, C-terminal domain"/>
    <property type="match status" value="1"/>
</dbReference>
<dbReference type="SMART" id="SM00342">
    <property type="entry name" value="HTH_ARAC"/>
    <property type="match status" value="1"/>
</dbReference>
<keyword evidence="10 12" id="KW-0234">DNA repair</keyword>
<dbReference type="Pfam" id="PF01035">
    <property type="entry name" value="DNA_binding_1"/>
    <property type="match status" value="1"/>
</dbReference>
<dbReference type="InterPro" id="IPR035451">
    <property type="entry name" value="Ada-like_dom_sf"/>
</dbReference>
<dbReference type="PROSITE" id="PS00374">
    <property type="entry name" value="MGMT"/>
    <property type="match status" value="1"/>
</dbReference>
<evidence type="ECO:0000256" key="11">
    <source>
        <dbReference type="ARBA" id="ARBA00049348"/>
    </source>
</evidence>
<feature type="domain" description="HTH araC/xylS-type" evidence="15">
    <location>
        <begin position="109"/>
        <end position="182"/>
    </location>
</feature>
<comment type="function">
    <text evidence="12">Involved in the cellular defense against the biological effects of O6-methylguanine (O6-MeG) and O4-methylthymine (O4-MeT) in DNA. Repairs the methylated nucleobase in DNA by stoichiometrically transferring the methyl group to a cysteine residue in the enzyme. This is a suicide reaction: the enzyme is irreversibly inactivated.</text>
</comment>
<evidence type="ECO:0000256" key="8">
    <source>
        <dbReference type="ARBA" id="ARBA00023159"/>
    </source>
</evidence>
<comment type="catalytic activity">
    <reaction evidence="1 12">
        <text>a 4-O-methyl-thymidine in DNA + L-cysteinyl-[protein] = a thymidine in DNA + S-methyl-L-cysteinyl-[protein]</text>
        <dbReference type="Rhea" id="RHEA:53428"/>
        <dbReference type="Rhea" id="RHEA-COMP:10131"/>
        <dbReference type="Rhea" id="RHEA-COMP:10132"/>
        <dbReference type="Rhea" id="RHEA-COMP:13555"/>
        <dbReference type="Rhea" id="RHEA-COMP:13556"/>
        <dbReference type="ChEBI" id="CHEBI:29950"/>
        <dbReference type="ChEBI" id="CHEBI:82612"/>
        <dbReference type="ChEBI" id="CHEBI:137386"/>
        <dbReference type="ChEBI" id="CHEBI:137387"/>
        <dbReference type="EC" id="2.1.1.63"/>
    </reaction>
</comment>
<dbReference type="InterPro" id="IPR018060">
    <property type="entry name" value="HTH_AraC"/>
</dbReference>
<dbReference type="InterPro" id="IPR023546">
    <property type="entry name" value="MGMT"/>
</dbReference>
<keyword evidence="5 12" id="KW-0808">Transferase</keyword>
<dbReference type="GO" id="GO:0006307">
    <property type="term" value="P:DNA alkylation repair"/>
    <property type="evidence" value="ECO:0007669"/>
    <property type="project" value="UniProtKB-UniRule"/>
</dbReference>
<dbReference type="GO" id="GO:0008270">
    <property type="term" value="F:zinc ion binding"/>
    <property type="evidence" value="ECO:0007669"/>
    <property type="project" value="InterPro"/>
</dbReference>
<comment type="subcellular location">
    <subcellularLocation>
        <location evidence="12">Cytoplasm</location>
    </subcellularLocation>
</comment>
<keyword evidence="14" id="KW-0862">Zinc</keyword>
<name>A0A4Z0QJ81_9BACT</name>
<comment type="catalytic activity">
    <reaction evidence="11 12">
        <text>a 6-O-methyl-2'-deoxyguanosine in DNA + L-cysteinyl-[protein] = S-methyl-L-cysteinyl-[protein] + a 2'-deoxyguanosine in DNA</text>
        <dbReference type="Rhea" id="RHEA:24000"/>
        <dbReference type="Rhea" id="RHEA-COMP:10131"/>
        <dbReference type="Rhea" id="RHEA-COMP:10132"/>
        <dbReference type="Rhea" id="RHEA-COMP:11367"/>
        <dbReference type="Rhea" id="RHEA-COMP:11368"/>
        <dbReference type="ChEBI" id="CHEBI:29950"/>
        <dbReference type="ChEBI" id="CHEBI:82612"/>
        <dbReference type="ChEBI" id="CHEBI:85445"/>
        <dbReference type="ChEBI" id="CHEBI:85448"/>
        <dbReference type="EC" id="2.1.1.63"/>
    </reaction>
</comment>
<dbReference type="InterPro" id="IPR036217">
    <property type="entry name" value="MethylDNA_cys_MeTrfase_DNAb"/>
</dbReference>
<dbReference type="GO" id="GO:0032259">
    <property type="term" value="P:methylation"/>
    <property type="evidence" value="ECO:0007669"/>
    <property type="project" value="UniProtKB-KW"/>
</dbReference>
<evidence type="ECO:0000256" key="14">
    <source>
        <dbReference type="PIRSR" id="PIRSR000409-3"/>
    </source>
</evidence>
<feature type="active site" description="Nucleophile; methyl group acceptor from methylphosphotriester" evidence="13">
    <location>
        <position position="38"/>
    </location>
</feature>
<evidence type="ECO:0000256" key="1">
    <source>
        <dbReference type="ARBA" id="ARBA00001286"/>
    </source>
</evidence>
<dbReference type="Gene3D" id="1.10.10.10">
    <property type="entry name" value="Winged helix-like DNA-binding domain superfamily/Winged helix DNA-binding domain"/>
    <property type="match status" value="1"/>
</dbReference>
<dbReference type="PANTHER" id="PTHR10815:SF5">
    <property type="entry name" value="METHYLATED-DNA--PROTEIN-CYSTEINE METHYLTRANSFERASE"/>
    <property type="match status" value="1"/>
</dbReference>
<reference evidence="16 17" key="1">
    <citation type="submission" date="2019-04" db="EMBL/GenBank/DDBJ databases">
        <authorList>
            <person name="Feng G."/>
            <person name="Zhang J."/>
            <person name="Zhu H."/>
        </authorList>
    </citation>
    <scope>NUCLEOTIDE SEQUENCE [LARGE SCALE GENOMIC DNA]</scope>
    <source>
        <strain evidence="16 17">9PBR-1</strain>
    </source>
</reference>
<evidence type="ECO:0000256" key="4">
    <source>
        <dbReference type="ARBA" id="ARBA00022603"/>
    </source>
</evidence>
<dbReference type="Gene3D" id="3.40.10.10">
    <property type="entry name" value="DNA Methylphosphotriester Repair Domain"/>
    <property type="match status" value="1"/>
</dbReference>
<dbReference type="GO" id="GO:0043565">
    <property type="term" value="F:sequence-specific DNA binding"/>
    <property type="evidence" value="ECO:0007669"/>
    <property type="project" value="InterPro"/>
</dbReference>
<evidence type="ECO:0000313" key="17">
    <source>
        <dbReference type="Proteomes" id="UP000298471"/>
    </source>
</evidence>
<accession>A0A4Z0QJ81</accession>
<dbReference type="GO" id="GO:0003908">
    <property type="term" value="F:methylated-DNA-[protein]-cysteine S-methyltransferase activity"/>
    <property type="evidence" value="ECO:0007669"/>
    <property type="project" value="UniProtKB-UniRule"/>
</dbReference>
<dbReference type="AlphaFoldDB" id="A0A4Z0QJ81"/>
<feature type="binding site" evidence="14">
    <location>
        <position position="38"/>
    </location>
    <ligand>
        <name>Zn(2+)</name>
        <dbReference type="ChEBI" id="CHEBI:29105"/>
    </ligand>
</feature>
<dbReference type="InterPro" id="IPR009057">
    <property type="entry name" value="Homeodomain-like_sf"/>
</dbReference>
<dbReference type="Gene3D" id="1.10.10.60">
    <property type="entry name" value="Homeodomain-like"/>
    <property type="match status" value="1"/>
</dbReference>
<dbReference type="GO" id="GO:0005737">
    <property type="term" value="C:cytoplasm"/>
    <property type="evidence" value="ECO:0007669"/>
    <property type="project" value="UniProtKB-SubCell"/>
</dbReference>
<evidence type="ECO:0000256" key="12">
    <source>
        <dbReference type="HAMAP-Rule" id="MF_00772"/>
    </source>
</evidence>
<dbReference type="InterPro" id="IPR004026">
    <property type="entry name" value="Ada_DNA_repair_Zn-bd"/>
</dbReference>
<feature type="active site" description="Nucleophile; methyl group acceptor" evidence="12">
    <location>
        <position position="319"/>
    </location>
</feature>
<dbReference type="InterPro" id="IPR036388">
    <property type="entry name" value="WH-like_DNA-bd_sf"/>
</dbReference>
<dbReference type="InterPro" id="IPR016221">
    <property type="entry name" value="Bifunct_regulatory_prot_Ada"/>
</dbReference>
<evidence type="ECO:0000256" key="6">
    <source>
        <dbReference type="ARBA" id="ARBA00022763"/>
    </source>
</evidence>
<proteinExistence type="inferred from homology"/>
<dbReference type="Gene3D" id="3.30.160.70">
    <property type="entry name" value="Methylated DNA-protein cysteine methyltransferase domain"/>
    <property type="match status" value="1"/>
</dbReference>
<keyword evidence="8" id="KW-0010">Activator</keyword>
<dbReference type="Pfam" id="PF02805">
    <property type="entry name" value="Ada_Zn_binding"/>
    <property type="match status" value="1"/>
</dbReference>
<dbReference type="InterPro" id="IPR036631">
    <property type="entry name" value="MGMT_N_sf"/>
</dbReference>
<comment type="similarity">
    <text evidence="2 12">Belongs to the MGMT family.</text>
</comment>